<sequence>MTTSLAPKKTVTGTIYGGQGQPMDIDAVKSGNCFCCGEKGHISKNCLLQSWNKGKQEIRALTTEPSMGSKIEEVKDGAGNHSGKTYYMLVDNALVSHMLHSILFAESVSKQPCKESHNRYAVLAFSSASDDEAHDETESLPSAPNNGTNHLTSSSLQVKVPGNKPPTIVVPAIMASSARPGRAGQQGASSPPDQAAPRVENTAARKPIIINLPQNLSDKSQVQTGQETPKVAMIEVPDEEDDTSFRLHQVKVAATDADACGDVLGNGEWQKTSGRK</sequence>
<keyword evidence="6" id="KW-1185">Reference proteome</keyword>
<dbReference type="InterPro" id="IPR001878">
    <property type="entry name" value="Znf_CCHC"/>
</dbReference>
<evidence type="ECO:0000313" key="5">
    <source>
        <dbReference type="EMBL" id="SJL10459.1"/>
    </source>
</evidence>
<organism evidence="5 6">
    <name type="scientific">Armillaria ostoyae</name>
    <name type="common">Armillaria root rot fungus</name>
    <dbReference type="NCBI Taxonomy" id="47428"/>
    <lineage>
        <taxon>Eukaryota</taxon>
        <taxon>Fungi</taxon>
        <taxon>Dikarya</taxon>
        <taxon>Basidiomycota</taxon>
        <taxon>Agaricomycotina</taxon>
        <taxon>Agaricomycetes</taxon>
        <taxon>Agaricomycetidae</taxon>
        <taxon>Agaricales</taxon>
        <taxon>Marasmiineae</taxon>
        <taxon>Physalacriaceae</taxon>
        <taxon>Armillaria</taxon>
    </lineage>
</organism>
<accession>A0A284RNX6</accession>
<dbReference type="OrthoDB" id="3060939at2759"/>
<proteinExistence type="predicted"/>
<dbReference type="EMBL" id="FUEG01000012">
    <property type="protein sequence ID" value="SJL10459.1"/>
    <property type="molecule type" value="Genomic_DNA"/>
</dbReference>
<dbReference type="GO" id="GO:0008270">
    <property type="term" value="F:zinc ion binding"/>
    <property type="evidence" value="ECO:0007669"/>
    <property type="project" value="UniProtKB-KW"/>
</dbReference>
<reference evidence="6" key="1">
    <citation type="journal article" date="2017" name="Nat. Ecol. Evol.">
        <title>Genome expansion and lineage-specific genetic innovations in the forest pathogenic fungi Armillaria.</title>
        <authorList>
            <person name="Sipos G."/>
            <person name="Prasanna A.N."/>
            <person name="Walter M.C."/>
            <person name="O'Connor E."/>
            <person name="Balint B."/>
            <person name="Krizsan K."/>
            <person name="Kiss B."/>
            <person name="Hess J."/>
            <person name="Varga T."/>
            <person name="Slot J."/>
            <person name="Riley R."/>
            <person name="Boka B."/>
            <person name="Rigling D."/>
            <person name="Barry K."/>
            <person name="Lee J."/>
            <person name="Mihaltcheva S."/>
            <person name="LaButti K."/>
            <person name="Lipzen A."/>
            <person name="Waldron R."/>
            <person name="Moloney N.M."/>
            <person name="Sperisen C."/>
            <person name="Kredics L."/>
            <person name="Vagvoelgyi C."/>
            <person name="Patrignani A."/>
            <person name="Fitzpatrick D."/>
            <person name="Nagy I."/>
            <person name="Doyle S."/>
            <person name="Anderson J.B."/>
            <person name="Grigoriev I.V."/>
            <person name="Gueldener U."/>
            <person name="Muensterkoetter M."/>
            <person name="Nagy L.G."/>
        </authorList>
    </citation>
    <scope>NUCLEOTIDE SEQUENCE [LARGE SCALE GENOMIC DNA]</scope>
    <source>
        <strain evidence="6">C18/9</strain>
    </source>
</reference>
<dbReference type="PROSITE" id="PS50158">
    <property type="entry name" value="ZF_CCHC"/>
    <property type="match status" value="1"/>
</dbReference>
<feature type="compositionally biased region" description="Polar residues" evidence="3">
    <location>
        <begin position="139"/>
        <end position="157"/>
    </location>
</feature>
<feature type="domain" description="CCHC-type" evidence="4">
    <location>
        <begin position="33"/>
        <end position="46"/>
    </location>
</feature>
<evidence type="ECO:0000256" key="2">
    <source>
        <dbReference type="PROSITE-ProRule" id="PRU00047"/>
    </source>
</evidence>
<protein>
    <recommendedName>
        <fullName evidence="4">CCHC-type domain-containing protein</fullName>
    </recommendedName>
</protein>
<name>A0A284RNX6_ARMOS</name>
<evidence type="ECO:0000259" key="4">
    <source>
        <dbReference type="PROSITE" id="PS50158"/>
    </source>
</evidence>
<evidence type="ECO:0000256" key="3">
    <source>
        <dbReference type="SAM" id="MobiDB-lite"/>
    </source>
</evidence>
<keyword evidence="2" id="KW-0863">Zinc-finger</keyword>
<dbReference type="InterPro" id="IPR036875">
    <property type="entry name" value="Znf_CCHC_sf"/>
</dbReference>
<feature type="region of interest" description="Disordered" evidence="3">
    <location>
        <begin position="132"/>
        <end position="198"/>
    </location>
</feature>
<dbReference type="SUPFAM" id="SSF57756">
    <property type="entry name" value="Retrovirus zinc finger-like domains"/>
    <property type="match status" value="1"/>
</dbReference>
<keyword evidence="1" id="KW-0507">mRNA processing</keyword>
<dbReference type="GO" id="GO:0003676">
    <property type="term" value="F:nucleic acid binding"/>
    <property type="evidence" value="ECO:0007669"/>
    <property type="project" value="InterPro"/>
</dbReference>
<dbReference type="Gene3D" id="4.10.60.10">
    <property type="entry name" value="Zinc finger, CCHC-type"/>
    <property type="match status" value="1"/>
</dbReference>
<evidence type="ECO:0000313" key="6">
    <source>
        <dbReference type="Proteomes" id="UP000219338"/>
    </source>
</evidence>
<keyword evidence="2" id="KW-0862">Zinc</keyword>
<keyword evidence="2" id="KW-0479">Metal-binding</keyword>
<dbReference type="GO" id="GO:0006397">
    <property type="term" value="P:mRNA processing"/>
    <property type="evidence" value="ECO:0007669"/>
    <property type="project" value="UniProtKB-KW"/>
</dbReference>
<evidence type="ECO:0000256" key="1">
    <source>
        <dbReference type="ARBA" id="ARBA00022664"/>
    </source>
</evidence>
<dbReference type="Proteomes" id="UP000219338">
    <property type="component" value="Unassembled WGS sequence"/>
</dbReference>
<gene>
    <name evidence="5" type="ORF">ARMOST_13845</name>
</gene>
<dbReference type="AlphaFoldDB" id="A0A284RNX6"/>